<dbReference type="EMBL" id="JAGFNK010000120">
    <property type="protein sequence ID" value="KAI9507551.1"/>
    <property type="molecule type" value="Genomic_DNA"/>
</dbReference>
<gene>
    <name evidence="1" type="ORF">F5148DRAFT_1285056</name>
</gene>
<name>A0ACC0U7C5_9AGAM</name>
<dbReference type="Proteomes" id="UP001207468">
    <property type="component" value="Unassembled WGS sequence"/>
</dbReference>
<sequence>MSADYNNSSIQLPSMSFALPLNAFIPLVFKSEHSSSPHFDLWHDTITVWLRLAPSQDHPSSIILASATHLCMDPYDTFIIVTITLPKGSLPTVPRPSSLPPYLRARCP</sequence>
<proteinExistence type="predicted"/>
<organism evidence="1 2">
    <name type="scientific">Russula earlei</name>
    <dbReference type="NCBI Taxonomy" id="71964"/>
    <lineage>
        <taxon>Eukaryota</taxon>
        <taxon>Fungi</taxon>
        <taxon>Dikarya</taxon>
        <taxon>Basidiomycota</taxon>
        <taxon>Agaricomycotina</taxon>
        <taxon>Agaricomycetes</taxon>
        <taxon>Russulales</taxon>
        <taxon>Russulaceae</taxon>
        <taxon>Russula</taxon>
    </lineage>
</organism>
<evidence type="ECO:0000313" key="1">
    <source>
        <dbReference type="EMBL" id="KAI9507551.1"/>
    </source>
</evidence>
<evidence type="ECO:0000313" key="2">
    <source>
        <dbReference type="Proteomes" id="UP001207468"/>
    </source>
</evidence>
<accession>A0ACC0U7C5</accession>
<reference evidence="1" key="1">
    <citation type="submission" date="2021-03" db="EMBL/GenBank/DDBJ databases">
        <title>Evolutionary priming and transition to the ectomycorrhizal habit in an iconic lineage of mushroom-forming fungi: is preadaptation a requirement?</title>
        <authorList>
            <consortium name="DOE Joint Genome Institute"/>
            <person name="Looney B.P."/>
            <person name="Miyauchi S."/>
            <person name="Morin E."/>
            <person name="Drula E."/>
            <person name="Courty P.E."/>
            <person name="Chicoki N."/>
            <person name="Fauchery L."/>
            <person name="Kohler A."/>
            <person name="Kuo A."/>
            <person name="LaButti K."/>
            <person name="Pangilinan J."/>
            <person name="Lipzen A."/>
            <person name="Riley R."/>
            <person name="Andreopoulos W."/>
            <person name="He G."/>
            <person name="Johnson J."/>
            <person name="Barry K.W."/>
            <person name="Grigoriev I.V."/>
            <person name="Nagy L."/>
            <person name="Hibbett D."/>
            <person name="Henrissat B."/>
            <person name="Matheny P.B."/>
            <person name="Labbe J."/>
            <person name="Martin A.F."/>
        </authorList>
    </citation>
    <scope>NUCLEOTIDE SEQUENCE</scope>
    <source>
        <strain evidence="1">BPL698</strain>
    </source>
</reference>
<comment type="caution">
    <text evidence="1">The sequence shown here is derived from an EMBL/GenBank/DDBJ whole genome shotgun (WGS) entry which is preliminary data.</text>
</comment>
<protein>
    <submittedName>
        <fullName evidence="1">Uncharacterized protein</fullName>
    </submittedName>
</protein>
<keyword evidence="2" id="KW-1185">Reference proteome</keyword>